<gene>
    <name evidence="2" type="ORF">I4I81_13085</name>
</gene>
<keyword evidence="2" id="KW-0032">Aminotransferase</keyword>
<dbReference type="GO" id="GO:0008483">
    <property type="term" value="F:transaminase activity"/>
    <property type="evidence" value="ECO:0007669"/>
    <property type="project" value="UniProtKB-KW"/>
</dbReference>
<keyword evidence="3" id="KW-1185">Reference proteome</keyword>
<organism evidence="2 3">
    <name type="scientific">Pseudonocardia abyssalis</name>
    <dbReference type="NCBI Taxonomy" id="2792008"/>
    <lineage>
        <taxon>Bacteria</taxon>
        <taxon>Bacillati</taxon>
        <taxon>Actinomycetota</taxon>
        <taxon>Actinomycetes</taxon>
        <taxon>Pseudonocardiales</taxon>
        <taxon>Pseudonocardiaceae</taxon>
        <taxon>Pseudonocardia</taxon>
    </lineage>
</organism>
<reference evidence="2 3" key="1">
    <citation type="submission" date="2020-11" db="EMBL/GenBank/DDBJ databases">
        <title>Pseudonocardia abyssalis sp. nov. and Pseudonocardia oceani sp. nov., description and phylogenomic analysis of two novel actinomycetes isolated from the deep Southern Ocean.</title>
        <authorList>
            <person name="Parra J."/>
        </authorList>
    </citation>
    <scope>NUCLEOTIDE SEQUENCE [LARGE SCALE GENOMIC DNA]</scope>
    <source>
        <strain evidence="2 3">KRD-168</strain>
    </source>
</reference>
<name>A0ABS6USE5_9PSEU</name>
<dbReference type="Proteomes" id="UP000694287">
    <property type="component" value="Unassembled WGS sequence"/>
</dbReference>
<proteinExistence type="predicted"/>
<dbReference type="Pfam" id="PF20613">
    <property type="entry name" value="HipA_2"/>
    <property type="match status" value="1"/>
</dbReference>
<feature type="domain" description="HipA-like kinase" evidence="1">
    <location>
        <begin position="14"/>
        <end position="156"/>
    </location>
</feature>
<sequence>MLRHVTALRYVTPLREGGSLPGLMEADDLGTYVVKFHGAGQGPKVLVAEVVAGELARGLGLPVPELVTVELDPALGATEPDQEVQELLRASPGLNLGMDFLPGALDLDPTAFVVDPGFAGRVLWFDALIGNVDRSWRNANMLFWHGGPYLIDHGASLTFHHSWPGADAWVRRPYAAADHVLLGAAPDLDAADAALAPLVTDALLSRAAGAVPQRWLDGGPGPEAYVAQLRGRLDARDAWLPGVREAVAERVDRPVTRAANPPEWLTRRRGGA</sequence>
<accession>A0ABS6USE5</accession>
<evidence type="ECO:0000259" key="1">
    <source>
        <dbReference type="Pfam" id="PF20613"/>
    </source>
</evidence>
<evidence type="ECO:0000313" key="3">
    <source>
        <dbReference type="Proteomes" id="UP000694287"/>
    </source>
</evidence>
<comment type="caution">
    <text evidence="2">The sequence shown here is derived from an EMBL/GenBank/DDBJ whole genome shotgun (WGS) entry which is preliminary data.</text>
</comment>
<keyword evidence="2" id="KW-0808">Transferase</keyword>
<dbReference type="InterPro" id="IPR046748">
    <property type="entry name" value="HipA_2"/>
</dbReference>
<evidence type="ECO:0000313" key="2">
    <source>
        <dbReference type="EMBL" id="MBW0135181.1"/>
    </source>
</evidence>
<dbReference type="EMBL" id="JADQDK010000001">
    <property type="protein sequence ID" value="MBW0135181.1"/>
    <property type="molecule type" value="Genomic_DNA"/>
</dbReference>
<protein>
    <submittedName>
        <fullName evidence="2">Aminotransferase class I and II</fullName>
    </submittedName>
</protein>